<dbReference type="Proteomes" id="UP001244872">
    <property type="component" value="Unassembled WGS sequence"/>
</dbReference>
<evidence type="ECO:0000313" key="1">
    <source>
        <dbReference type="EMBL" id="MDR9878354.1"/>
    </source>
</evidence>
<dbReference type="EMBL" id="JAVLRO010000011">
    <property type="protein sequence ID" value="MDR9878354.1"/>
    <property type="molecule type" value="Genomic_DNA"/>
</dbReference>
<proteinExistence type="predicted"/>
<comment type="caution">
    <text evidence="1">The sequence shown here is derived from an EMBL/GenBank/DDBJ whole genome shotgun (WGS) entry which is preliminary data.</text>
</comment>
<name>A0ACC6LIS1_9PSED</name>
<reference evidence="1" key="1">
    <citation type="submission" date="2023-07" db="EMBL/GenBank/DDBJ databases">
        <title>Bioagumentation of soil contaminated with hydrocarbons using Pseudomonas poae 7b strain.</title>
        <authorList>
            <person name="Kumor A."/>
        </authorList>
    </citation>
    <scope>NUCLEOTIDE SEQUENCE</scope>
    <source>
        <strain evidence="1">7b</strain>
    </source>
</reference>
<organism evidence="1 2">
    <name type="scientific">Pseudomonas allii</name>
    <dbReference type="NCBI Taxonomy" id="2740531"/>
    <lineage>
        <taxon>Bacteria</taxon>
        <taxon>Pseudomonadati</taxon>
        <taxon>Pseudomonadota</taxon>
        <taxon>Gammaproteobacteria</taxon>
        <taxon>Pseudomonadales</taxon>
        <taxon>Pseudomonadaceae</taxon>
        <taxon>Pseudomonas</taxon>
    </lineage>
</organism>
<keyword evidence="2" id="KW-1185">Reference proteome</keyword>
<gene>
    <name evidence="1" type="ORF">RJC98_24500</name>
</gene>
<sequence length="77" mass="8145">MSTSQGLMVCWVVLVLLSVGTVLAGGAGVGWGVLLLAVGKSWLIADGFMELRDAPWGWRWGMLGWAWVVVGCVGVLV</sequence>
<accession>A0ACC6LIS1</accession>
<protein>
    <submittedName>
        <fullName evidence="1">Cytochrome C oxidase subunit IV family protein</fullName>
    </submittedName>
</protein>
<evidence type="ECO:0000313" key="2">
    <source>
        <dbReference type="Proteomes" id="UP001244872"/>
    </source>
</evidence>